<dbReference type="GO" id="GO:0006808">
    <property type="term" value="P:regulation of nitrogen utilization"/>
    <property type="evidence" value="ECO:0007669"/>
    <property type="project" value="InterPro"/>
</dbReference>
<dbReference type="GO" id="GO:0030234">
    <property type="term" value="F:enzyme regulator activity"/>
    <property type="evidence" value="ECO:0007669"/>
    <property type="project" value="InterPro"/>
</dbReference>
<organism evidence="3 4">
    <name type="scientific">Pelotomaculum schinkii</name>
    <dbReference type="NCBI Taxonomy" id="78350"/>
    <lineage>
        <taxon>Bacteria</taxon>
        <taxon>Bacillati</taxon>
        <taxon>Bacillota</taxon>
        <taxon>Clostridia</taxon>
        <taxon>Eubacteriales</taxon>
        <taxon>Desulfotomaculaceae</taxon>
        <taxon>Pelotomaculum</taxon>
    </lineage>
</organism>
<dbReference type="GO" id="GO:0005524">
    <property type="term" value="F:ATP binding"/>
    <property type="evidence" value="ECO:0007669"/>
    <property type="project" value="TreeGrafter"/>
</dbReference>
<evidence type="ECO:0000256" key="2">
    <source>
        <dbReference type="RuleBase" id="RU003936"/>
    </source>
</evidence>
<name>A0A4Y7RFM9_9FIRM</name>
<dbReference type="Gene3D" id="3.30.70.120">
    <property type="match status" value="1"/>
</dbReference>
<comment type="similarity">
    <text evidence="2">Belongs to the P(II) protein family.</text>
</comment>
<dbReference type="SMART" id="SM00938">
    <property type="entry name" value="P-II"/>
    <property type="match status" value="1"/>
</dbReference>
<proteinExistence type="inferred from homology"/>
<evidence type="ECO:0000313" key="4">
    <source>
        <dbReference type="Proteomes" id="UP000298324"/>
    </source>
</evidence>
<evidence type="ECO:0000256" key="1">
    <source>
        <dbReference type="PIRSR" id="PIRSR602187-50"/>
    </source>
</evidence>
<feature type="modified residue" description="O-UMP-tyrosine" evidence="1">
    <location>
        <position position="82"/>
    </location>
</feature>
<dbReference type="PANTHER" id="PTHR30115">
    <property type="entry name" value="NITROGEN REGULATORY PROTEIN P-II"/>
    <property type="match status" value="1"/>
</dbReference>
<comment type="caution">
    <text evidence="3">The sequence shown here is derived from an EMBL/GenBank/DDBJ whole genome shotgun (WGS) entry which is preliminary data.</text>
</comment>
<dbReference type="AlphaFoldDB" id="A0A4Y7RFM9"/>
<dbReference type="PROSITE" id="PS00638">
    <property type="entry name" value="PII_GLNB_CTER"/>
    <property type="match status" value="1"/>
</dbReference>
<dbReference type="PROSITE" id="PS51343">
    <property type="entry name" value="PII_GLNB_DOM"/>
    <property type="match status" value="1"/>
</dbReference>
<sequence length="143" mass="15958">MAAGFARFCGMDIYRIILGKIDEQQGSCTQRVKKIEAVIRPEKLEEVKEALGRFGIHGMTVSQVVGCGLQKGRVGVYRGHEYNINLLPKLKLEIVLKDQWVKDVVDIISQKARTEAIGDGKIFIFPVEEVVRIRTGESGEDAL</sequence>
<protein>
    <submittedName>
        <fullName evidence="3">Nitrogen regulatory protein P-II</fullName>
    </submittedName>
</protein>
<keyword evidence="1" id="KW-0597">Phosphoprotein</keyword>
<dbReference type="InterPro" id="IPR011322">
    <property type="entry name" value="N-reg_PII-like_a/b"/>
</dbReference>
<dbReference type="GO" id="GO:0005829">
    <property type="term" value="C:cytosol"/>
    <property type="evidence" value="ECO:0007669"/>
    <property type="project" value="TreeGrafter"/>
</dbReference>
<dbReference type="InterPro" id="IPR017918">
    <property type="entry name" value="N-reg_PII_CS"/>
</dbReference>
<dbReference type="Proteomes" id="UP000298324">
    <property type="component" value="Unassembled WGS sequence"/>
</dbReference>
<evidence type="ECO:0000313" key="3">
    <source>
        <dbReference type="EMBL" id="TEB07512.1"/>
    </source>
</evidence>
<accession>A0A4Y7RFM9</accession>
<gene>
    <name evidence="3" type="primary">glnB_4</name>
    <name evidence="3" type="ORF">Psch_01066</name>
</gene>
<dbReference type="InterPro" id="IPR002187">
    <property type="entry name" value="N-reg_PII"/>
</dbReference>
<dbReference type="PRINTS" id="PR00340">
    <property type="entry name" value="PIIGLNB"/>
</dbReference>
<dbReference type="PANTHER" id="PTHR30115:SF11">
    <property type="entry name" value="NITROGEN REGULATORY PROTEIN P-II HOMOLOG"/>
    <property type="match status" value="1"/>
</dbReference>
<dbReference type="InterPro" id="IPR015867">
    <property type="entry name" value="N-reg_PII/ATP_PRibTrfase_C"/>
</dbReference>
<keyword evidence="4" id="KW-1185">Reference proteome</keyword>
<reference evidence="3 4" key="1">
    <citation type="journal article" date="2018" name="Environ. Microbiol.">
        <title>Novel energy conservation strategies and behaviour of Pelotomaculum schinkii driving syntrophic propionate catabolism.</title>
        <authorList>
            <person name="Hidalgo-Ahumada C.A.P."/>
            <person name="Nobu M.K."/>
            <person name="Narihiro T."/>
            <person name="Tamaki H."/>
            <person name="Liu W.T."/>
            <person name="Kamagata Y."/>
            <person name="Stams A.J.M."/>
            <person name="Imachi H."/>
            <person name="Sousa D.Z."/>
        </authorList>
    </citation>
    <scope>NUCLEOTIDE SEQUENCE [LARGE SCALE GENOMIC DNA]</scope>
    <source>
        <strain evidence="3 4">HH</strain>
    </source>
</reference>
<dbReference type="SUPFAM" id="SSF54913">
    <property type="entry name" value="GlnB-like"/>
    <property type="match status" value="1"/>
</dbReference>
<dbReference type="EMBL" id="QFGA01000001">
    <property type="protein sequence ID" value="TEB07512.1"/>
    <property type="molecule type" value="Genomic_DNA"/>
</dbReference>
<dbReference type="Pfam" id="PF00543">
    <property type="entry name" value="P-II"/>
    <property type="match status" value="1"/>
</dbReference>